<gene>
    <name evidence="9" type="ORF">EB796_005879</name>
</gene>
<keyword evidence="4" id="KW-1133">Transmembrane helix</keyword>
<dbReference type="InterPro" id="IPR051836">
    <property type="entry name" value="Kremen_rcpt"/>
</dbReference>
<dbReference type="Pfam" id="PF01822">
    <property type="entry name" value="WSC"/>
    <property type="match status" value="1"/>
</dbReference>
<evidence type="ECO:0000256" key="1">
    <source>
        <dbReference type="ARBA" id="ARBA00004167"/>
    </source>
</evidence>
<organism evidence="9 10">
    <name type="scientific">Bugula neritina</name>
    <name type="common">Brown bryozoan</name>
    <name type="synonym">Sertularia neritina</name>
    <dbReference type="NCBI Taxonomy" id="10212"/>
    <lineage>
        <taxon>Eukaryota</taxon>
        <taxon>Metazoa</taxon>
        <taxon>Spiralia</taxon>
        <taxon>Lophotrochozoa</taxon>
        <taxon>Bryozoa</taxon>
        <taxon>Gymnolaemata</taxon>
        <taxon>Cheilostomatida</taxon>
        <taxon>Flustrina</taxon>
        <taxon>Buguloidea</taxon>
        <taxon>Bugulidae</taxon>
        <taxon>Bugula</taxon>
    </lineage>
</organism>
<keyword evidence="6" id="KW-0325">Glycoprotein</keyword>
<dbReference type="InterPro" id="IPR002889">
    <property type="entry name" value="WSC_carb-bd"/>
</dbReference>
<dbReference type="GO" id="GO:0005886">
    <property type="term" value="C:plasma membrane"/>
    <property type="evidence" value="ECO:0007669"/>
    <property type="project" value="TreeGrafter"/>
</dbReference>
<evidence type="ECO:0000313" key="10">
    <source>
        <dbReference type="Proteomes" id="UP000593567"/>
    </source>
</evidence>
<keyword evidence="5" id="KW-0472">Membrane</keyword>
<evidence type="ECO:0000256" key="2">
    <source>
        <dbReference type="ARBA" id="ARBA00022692"/>
    </source>
</evidence>
<evidence type="ECO:0000256" key="7">
    <source>
        <dbReference type="SAM" id="SignalP"/>
    </source>
</evidence>
<dbReference type="Proteomes" id="UP000593567">
    <property type="component" value="Unassembled WGS sequence"/>
</dbReference>
<evidence type="ECO:0000256" key="4">
    <source>
        <dbReference type="ARBA" id="ARBA00022989"/>
    </source>
</evidence>
<comment type="caution">
    <text evidence="9">The sequence shown here is derived from an EMBL/GenBank/DDBJ whole genome shotgun (WGS) entry which is preliminary data.</text>
</comment>
<reference evidence="9" key="1">
    <citation type="submission" date="2020-06" db="EMBL/GenBank/DDBJ databases">
        <title>Draft genome of Bugula neritina, a colonial animal packing powerful symbionts and potential medicines.</title>
        <authorList>
            <person name="Rayko M."/>
        </authorList>
    </citation>
    <scope>NUCLEOTIDE SEQUENCE [LARGE SCALE GENOMIC DNA]</scope>
    <source>
        <strain evidence="9">Kwan_BN1</strain>
    </source>
</reference>
<evidence type="ECO:0000259" key="8">
    <source>
        <dbReference type="PROSITE" id="PS51212"/>
    </source>
</evidence>
<evidence type="ECO:0000256" key="6">
    <source>
        <dbReference type="ARBA" id="ARBA00023180"/>
    </source>
</evidence>
<name>A0A7J7KAY2_BUGNE</name>
<dbReference type="EMBL" id="VXIV02000826">
    <property type="protein sequence ID" value="KAF6035812.1"/>
    <property type="molecule type" value="Genomic_DNA"/>
</dbReference>
<dbReference type="OrthoDB" id="6101150at2759"/>
<keyword evidence="3 7" id="KW-0732">Signal</keyword>
<dbReference type="PROSITE" id="PS51212">
    <property type="entry name" value="WSC"/>
    <property type="match status" value="1"/>
</dbReference>
<evidence type="ECO:0000256" key="3">
    <source>
        <dbReference type="ARBA" id="ARBA00022729"/>
    </source>
</evidence>
<sequence>MSSFYFAVSCIIVVIELHCGYELQYMGCYTDRNERALSAFHLKSSKMAVNYCIGLCILHGQPYAALEMGDECHCGLTYDKYGSSNKCSKQCSGNSQQTCGGNWALSVYSTFNRDGFLAAARFSSY</sequence>
<comment type="subcellular location">
    <subcellularLocation>
        <location evidence="1">Membrane</location>
        <topology evidence="1">Single-pass membrane protein</topology>
    </subcellularLocation>
</comment>
<feature type="chain" id="PRO_5029702616" description="WSC domain-containing protein" evidence="7">
    <location>
        <begin position="21"/>
        <end position="125"/>
    </location>
</feature>
<dbReference type="PANTHER" id="PTHR24269:SF16">
    <property type="entry name" value="PROTEIN SLG1"/>
    <property type="match status" value="1"/>
</dbReference>
<keyword evidence="2" id="KW-0812">Transmembrane</keyword>
<evidence type="ECO:0000313" key="9">
    <source>
        <dbReference type="EMBL" id="KAF6035812.1"/>
    </source>
</evidence>
<keyword evidence="10" id="KW-1185">Reference proteome</keyword>
<protein>
    <recommendedName>
        <fullName evidence="8">WSC domain-containing protein</fullName>
    </recommendedName>
</protein>
<dbReference type="PANTHER" id="PTHR24269">
    <property type="entry name" value="KREMEN PROTEIN"/>
    <property type="match status" value="1"/>
</dbReference>
<dbReference type="SMART" id="SM00321">
    <property type="entry name" value="WSC"/>
    <property type="match status" value="1"/>
</dbReference>
<dbReference type="AlphaFoldDB" id="A0A7J7KAY2"/>
<accession>A0A7J7KAY2</accession>
<feature type="domain" description="WSC" evidence="8">
    <location>
        <begin position="22"/>
        <end position="111"/>
    </location>
</feature>
<evidence type="ECO:0000256" key="5">
    <source>
        <dbReference type="ARBA" id="ARBA00023136"/>
    </source>
</evidence>
<feature type="signal peptide" evidence="7">
    <location>
        <begin position="1"/>
        <end position="20"/>
    </location>
</feature>
<proteinExistence type="predicted"/>